<protein>
    <submittedName>
        <fullName evidence="2">NAD(P)H-dependent oxidoreductase</fullName>
    </submittedName>
</protein>
<evidence type="ECO:0000259" key="1">
    <source>
        <dbReference type="Pfam" id="PF03358"/>
    </source>
</evidence>
<keyword evidence="3" id="KW-1185">Reference proteome</keyword>
<reference evidence="2 3" key="1">
    <citation type="submission" date="2020-12" db="EMBL/GenBank/DDBJ databases">
        <title>Bacterial novel species Adhaeribacter sp. BT258 isolated from soil.</title>
        <authorList>
            <person name="Jung H.-Y."/>
        </authorList>
    </citation>
    <scope>NUCLEOTIDE SEQUENCE [LARGE SCALE GENOMIC DNA]</scope>
    <source>
        <strain evidence="2 3">BT258</strain>
    </source>
</reference>
<sequence length="182" mass="20191">MNIVIFSGSARPERQSHQVAEEVLRCLEAKGHTCQLLDVKALNFPLLDQTFANQENPSDKMKEVSVAITQADGIVIVSPEHNNSYSGALKNTMDYFYKEYFHKPFGVVAVSNGKLGGINAAKDLLKYALTLQGIALPNFMLTPKVQTVFTDGILTDEAYGQMLDKFLESFLWLTRTISAAKQ</sequence>
<dbReference type="InterPro" id="IPR029039">
    <property type="entry name" value="Flavoprotein-like_sf"/>
</dbReference>
<name>A0ABS1C014_9BACT</name>
<organism evidence="2 3">
    <name type="scientific">Adhaeribacter terrigena</name>
    <dbReference type="NCBI Taxonomy" id="2793070"/>
    <lineage>
        <taxon>Bacteria</taxon>
        <taxon>Pseudomonadati</taxon>
        <taxon>Bacteroidota</taxon>
        <taxon>Cytophagia</taxon>
        <taxon>Cytophagales</taxon>
        <taxon>Hymenobacteraceae</taxon>
        <taxon>Adhaeribacter</taxon>
    </lineage>
</organism>
<dbReference type="RefSeq" id="WP_200505519.1">
    <property type="nucleotide sequence ID" value="NZ_JAEHFX010000003.1"/>
</dbReference>
<dbReference type="PANTHER" id="PTHR30543:SF21">
    <property type="entry name" value="NAD(P)H-DEPENDENT FMN REDUCTASE LOT6"/>
    <property type="match status" value="1"/>
</dbReference>
<dbReference type="EMBL" id="JAEHFX010000003">
    <property type="protein sequence ID" value="MBK0402760.1"/>
    <property type="molecule type" value="Genomic_DNA"/>
</dbReference>
<evidence type="ECO:0000313" key="3">
    <source>
        <dbReference type="Proteomes" id="UP000644147"/>
    </source>
</evidence>
<dbReference type="Pfam" id="PF03358">
    <property type="entry name" value="FMN_red"/>
    <property type="match status" value="1"/>
</dbReference>
<dbReference type="SUPFAM" id="SSF52218">
    <property type="entry name" value="Flavoproteins"/>
    <property type="match status" value="1"/>
</dbReference>
<accession>A0ABS1C014</accession>
<evidence type="ECO:0000313" key="2">
    <source>
        <dbReference type="EMBL" id="MBK0402760.1"/>
    </source>
</evidence>
<dbReference type="PANTHER" id="PTHR30543">
    <property type="entry name" value="CHROMATE REDUCTASE"/>
    <property type="match status" value="1"/>
</dbReference>
<comment type="caution">
    <text evidence="2">The sequence shown here is derived from an EMBL/GenBank/DDBJ whole genome shotgun (WGS) entry which is preliminary data.</text>
</comment>
<dbReference type="Proteomes" id="UP000644147">
    <property type="component" value="Unassembled WGS sequence"/>
</dbReference>
<dbReference type="InterPro" id="IPR005025">
    <property type="entry name" value="FMN_Rdtase-like_dom"/>
</dbReference>
<feature type="domain" description="NADPH-dependent FMN reductase-like" evidence="1">
    <location>
        <begin position="1"/>
        <end position="140"/>
    </location>
</feature>
<gene>
    <name evidence="2" type="ORF">I5M27_07165</name>
</gene>
<dbReference type="Gene3D" id="3.40.50.360">
    <property type="match status" value="1"/>
</dbReference>
<dbReference type="InterPro" id="IPR050712">
    <property type="entry name" value="NAD(P)H-dep_reductase"/>
</dbReference>
<proteinExistence type="predicted"/>